<reference evidence="4 5" key="1">
    <citation type="submission" date="2020-08" db="EMBL/GenBank/DDBJ databases">
        <title>Sequencing the genomes of 1000 actinobacteria strains.</title>
        <authorList>
            <person name="Klenk H.-P."/>
        </authorList>
    </citation>
    <scope>NUCLEOTIDE SEQUENCE [LARGE SCALE GENOMIC DNA]</scope>
    <source>
        <strain evidence="4 5">DSM 43851</strain>
    </source>
</reference>
<dbReference type="AlphaFoldDB" id="A0A7W9NL84"/>
<dbReference type="Pfam" id="PF00106">
    <property type="entry name" value="adh_short"/>
    <property type="match status" value="1"/>
</dbReference>
<accession>A0A7W9NL84</accession>
<dbReference type="PANTHER" id="PTHR43976">
    <property type="entry name" value="SHORT CHAIN DEHYDROGENASE"/>
    <property type="match status" value="1"/>
</dbReference>
<sequence>MDSGREVWLVTGASVGIGRAIAERALTAGHTVIAVARRKQLLDEVAALAPERVVPLVLDVSDVPAVEKAAAEVLDRVGRIDVLVNNAGRGHLAAAEGTSDEELRKLFDLHVFGPAALVRAVLPLMRARGGGAIVQLSSLGGRMAYAGVSGYCASKFALEGYSEALAGEVAPFGVKVMIVEPGAFRTDASAHALDVVSEVPGYEASVGAVRAKVRSVVGNEPGDPAKAAEAIFTALEAEQPPLRLPLGPDAVAGATMHLTNARTELEKWAHLGRSTNFDPVTAS</sequence>
<dbReference type="PANTHER" id="PTHR43976:SF16">
    <property type="entry name" value="SHORT-CHAIN DEHYDROGENASE_REDUCTASE FAMILY PROTEIN"/>
    <property type="match status" value="1"/>
</dbReference>
<dbReference type="Gene3D" id="3.40.50.720">
    <property type="entry name" value="NAD(P)-binding Rossmann-like Domain"/>
    <property type="match status" value="1"/>
</dbReference>
<dbReference type="GO" id="GO:0016491">
    <property type="term" value="F:oxidoreductase activity"/>
    <property type="evidence" value="ECO:0007669"/>
    <property type="project" value="UniProtKB-KW"/>
</dbReference>
<dbReference type="NCBIfam" id="NF004824">
    <property type="entry name" value="PRK06180.1"/>
    <property type="match status" value="1"/>
</dbReference>
<evidence type="ECO:0000256" key="3">
    <source>
        <dbReference type="RuleBase" id="RU000363"/>
    </source>
</evidence>
<dbReference type="PROSITE" id="PS00061">
    <property type="entry name" value="ADH_SHORT"/>
    <property type="match status" value="1"/>
</dbReference>
<gene>
    <name evidence="4" type="ORF">BJ998_008039</name>
</gene>
<dbReference type="InterPro" id="IPR020904">
    <property type="entry name" value="Sc_DH/Rdtase_CS"/>
</dbReference>
<dbReference type="EMBL" id="JACHIR010000002">
    <property type="protein sequence ID" value="MBB5896780.1"/>
    <property type="molecule type" value="Genomic_DNA"/>
</dbReference>
<keyword evidence="2" id="KW-0560">Oxidoreductase</keyword>
<evidence type="ECO:0000313" key="5">
    <source>
        <dbReference type="Proteomes" id="UP000585638"/>
    </source>
</evidence>
<organism evidence="4 5">
    <name type="scientific">Kutzneria kofuensis</name>
    <dbReference type="NCBI Taxonomy" id="103725"/>
    <lineage>
        <taxon>Bacteria</taxon>
        <taxon>Bacillati</taxon>
        <taxon>Actinomycetota</taxon>
        <taxon>Actinomycetes</taxon>
        <taxon>Pseudonocardiales</taxon>
        <taxon>Pseudonocardiaceae</taxon>
        <taxon>Kutzneria</taxon>
    </lineage>
</organism>
<dbReference type="PRINTS" id="PR00080">
    <property type="entry name" value="SDRFAMILY"/>
</dbReference>
<comment type="caution">
    <text evidence="4">The sequence shown here is derived from an EMBL/GenBank/DDBJ whole genome shotgun (WGS) entry which is preliminary data.</text>
</comment>
<evidence type="ECO:0000313" key="4">
    <source>
        <dbReference type="EMBL" id="MBB5896780.1"/>
    </source>
</evidence>
<dbReference type="InterPro" id="IPR002347">
    <property type="entry name" value="SDR_fam"/>
</dbReference>
<name>A0A7W9NL84_9PSEU</name>
<dbReference type="PRINTS" id="PR00081">
    <property type="entry name" value="GDHRDH"/>
</dbReference>
<evidence type="ECO:0000256" key="2">
    <source>
        <dbReference type="ARBA" id="ARBA00023002"/>
    </source>
</evidence>
<dbReference type="InterPro" id="IPR036291">
    <property type="entry name" value="NAD(P)-bd_dom_sf"/>
</dbReference>
<protein>
    <submittedName>
        <fullName evidence="4">NAD(P)-dependent dehydrogenase (Short-subunit alcohol dehydrogenase family)</fullName>
    </submittedName>
</protein>
<comment type="similarity">
    <text evidence="1 3">Belongs to the short-chain dehydrogenases/reductases (SDR) family.</text>
</comment>
<dbReference type="Proteomes" id="UP000585638">
    <property type="component" value="Unassembled WGS sequence"/>
</dbReference>
<proteinExistence type="inferred from homology"/>
<dbReference type="InterPro" id="IPR051911">
    <property type="entry name" value="SDR_oxidoreductase"/>
</dbReference>
<dbReference type="RefSeq" id="WP_221339543.1">
    <property type="nucleotide sequence ID" value="NZ_BAAAWY010000004.1"/>
</dbReference>
<evidence type="ECO:0000256" key="1">
    <source>
        <dbReference type="ARBA" id="ARBA00006484"/>
    </source>
</evidence>
<keyword evidence="5" id="KW-1185">Reference proteome</keyword>
<dbReference type="SUPFAM" id="SSF51735">
    <property type="entry name" value="NAD(P)-binding Rossmann-fold domains"/>
    <property type="match status" value="1"/>
</dbReference>
<dbReference type="CDD" id="cd05374">
    <property type="entry name" value="17beta-HSD-like_SDR_c"/>
    <property type="match status" value="1"/>
</dbReference>